<name>A0A699X2R8_TANCI</name>
<dbReference type="AlphaFoldDB" id="A0A699X2R8"/>
<accession>A0A699X2R8</accession>
<feature type="compositionally biased region" description="Low complexity" evidence="1">
    <location>
        <begin position="1"/>
        <end position="21"/>
    </location>
</feature>
<dbReference type="EMBL" id="BKCJ011798866">
    <property type="protein sequence ID" value="GFD53819.1"/>
    <property type="molecule type" value="Genomic_DNA"/>
</dbReference>
<sequence length="66" mass="6931">EPRPQQPRLRGPGPGQRSLGPDGRHGRLRHDRPNDGKPRIQGARATVGRGGGWGAGFVCGGRLGAD</sequence>
<feature type="non-terminal residue" evidence="2">
    <location>
        <position position="1"/>
    </location>
</feature>
<proteinExistence type="predicted"/>
<evidence type="ECO:0000256" key="1">
    <source>
        <dbReference type="SAM" id="MobiDB-lite"/>
    </source>
</evidence>
<feature type="compositionally biased region" description="Gly residues" evidence="1">
    <location>
        <begin position="48"/>
        <end position="66"/>
    </location>
</feature>
<evidence type="ECO:0000313" key="2">
    <source>
        <dbReference type="EMBL" id="GFD53819.1"/>
    </source>
</evidence>
<feature type="region of interest" description="Disordered" evidence="1">
    <location>
        <begin position="1"/>
        <end position="66"/>
    </location>
</feature>
<comment type="caution">
    <text evidence="2">The sequence shown here is derived from an EMBL/GenBank/DDBJ whole genome shotgun (WGS) entry which is preliminary data.</text>
</comment>
<organism evidence="2">
    <name type="scientific">Tanacetum cinerariifolium</name>
    <name type="common">Dalmatian daisy</name>
    <name type="synonym">Chrysanthemum cinerariifolium</name>
    <dbReference type="NCBI Taxonomy" id="118510"/>
    <lineage>
        <taxon>Eukaryota</taxon>
        <taxon>Viridiplantae</taxon>
        <taxon>Streptophyta</taxon>
        <taxon>Embryophyta</taxon>
        <taxon>Tracheophyta</taxon>
        <taxon>Spermatophyta</taxon>
        <taxon>Magnoliopsida</taxon>
        <taxon>eudicotyledons</taxon>
        <taxon>Gunneridae</taxon>
        <taxon>Pentapetalae</taxon>
        <taxon>asterids</taxon>
        <taxon>campanulids</taxon>
        <taxon>Asterales</taxon>
        <taxon>Asteraceae</taxon>
        <taxon>Asteroideae</taxon>
        <taxon>Anthemideae</taxon>
        <taxon>Anthemidinae</taxon>
        <taxon>Tanacetum</taxon>
    </lineage>
</organism>
<reference evidence="2" key="1">
    <citation type="journal article" date="2019" name="Sci. Rep.">
        <title>Draft genome of Tanacetum cinerariifolium, the natural source of mosquito coil.</title>
        <authorList>
            <person name="Yamashiro T."/>
            <person name="Shiraishi A."/>
            <person name="Satake H."/>
            <person name="Nakayama K."/>
        </authorList>
    </citation>
    <scope>NUCLEOTIDE SEQUENCE</scope>
</reference>
<gene>
    <name evidence="2" type="ORF">Tci_925788</name>
</gene>
<protein>
    <submittedName>
        <fullName evidence="2">Uncharacterized protein</fullName>
    </submittedName>
</protein>